<proteinExistence type="predicted"/>
<gene>
    <name evidence="2" type="ORF">KHLLAP_LOCUS5814</name>
</gene>
<dbReference type="Proteomes" id="UP001295740">
    <property type="component" value="Unassembled WGS sequence"/>
</dbReference>
<accession>A0AAI8VIQ2</accession>
<feature type="region of interest" description="Disordered" evidence="1">
    <location>
        <begin position="26"/>
        <end position="85"/>
    </location>
</feature>
<evidence type="ECO:0000313" key="3">
    <source>
        <dbReference type="Proteomes" id="UP001295740"/>
    </source>
</evidence>
<protein>
    <submittedName>
        <fullName evidence="2">Uu.00g127400.m01.CDS01</fullName>
    </submittedName>
</protein>
<evidence type="ECO:0000256" key="1">
    <source>
        <dbReference type="SAM" id="MobiDB-lite"/>
    </source>
</evidence>
<organism evidence="2 3">
    <name type="scientific">Anthostomella pinea</name>
    <dbReference type="NCBI Taxonomy" id="933095"/>
    <lineage>
        <taxon>Eukaryota</taxon>
        <taxon>Fungi</taxon>
        <taxon>Dikarya</taxon>
        <taxon>Ascomycota</taxon>
        <taxon>Pezizomycotina</taxon>
        <taxon>Sordariomycetes</taxon>
        <taxon>Xylariomycetidae</taxon>
        <taxon>Xylariales</taxon>
        <taxon>Xylariaceae</taxon>
        <taxon>Anthostomella</taxon>
    </lineage>
</organism>
<sequence>MRLPATPTLSPFQTLRVTKLSSAVERFAPAKLPDNSHGPSPQKHQGQLRESQHILPPTTIQQLTPYPTKEQHGSYGHSKAERSEVIGSTEGVDSYHMEEQLPRFGADQGAHESVSVEESRSFDYDHSSDQERFESLLGLIIPDTDLPVEHAHCDGGLVKRAVEVGSPVGASAQDDEYFLDDDLADEDIASLLETAQKSVQEQHIPPSSVAQAWDHDSRSAVEYDSNLQYSSPQPWGKCDGNSTQSSAAAANQRGASTQEEDLLDENVDWHAVFTVISSLPKDPSLVAAREMGAQTAPRATYAANTMELPFPPENSKFRASCTRTSGLEKVHNRSAVREMSPNTVVRTCFRIGMMFNQTVRFGDQQDMLFELFARVTYSNRETLARKQHFQFVDLFKDQQPYPAGILSDWHINSQLDRHSSAFLDTSRGPRLCWCLCKPMRDPKAAIGWTYTVLSIEETNWEQIERSKKAYEDTQAQKDDVSASKL</sequence>
<feature type="compositionally biased region" description="Polar residues" evidence="1">
    <location>
        <begin position="37"/>
        <end position="49"/>
    </location>
</feature>
<feature type="region of interest" description="Disordered" evidence="1">
    <location>
        <begin position="466"/>
        <end position="485"/>
    </location>
</feature>
<dbReference type="EMBL" id="CAUWAG010000007">
    <property type="protein sequence ID" value="CAJ2505346.1"/>
    <property type="molecule type" value="Genomic_DNA"/>
</dbReference>
<keyword evidence="3" id="KW-1185">Reference proteome</keyword>
<name>A0AAI8VIQ2_9PEZI</name>
<reference evidence="2" key="1">
    <citation type="submission" date="2023-10" db="EMBL/GenBank/DDBJ databases">
        <authorList>
            <person name="Hackl T."/>
        </authorList>
    </citation>
    <scope>NUCLEOTIDE SEQUENCE</scope>
</reference>
<dbReference type="AlphaFoldDB" id="A0AAI8VIQ2"/>
<evidence type="ECO:0000313" key="2">
    <source>
        <dbReference type="EMBL" id="CAJ2505346.1"/>
    </source>
</evidence>
<feature type="region of interest" description="Disordered" evidence="1">
    <location>
        <begin position="223"/>
        <end position="260"/>
    </location>
</feature>
<comment type="caution">
    <text evidence="2">The sequence shown here is derived from an EMBL/GenBank/DDBJ whole genome shotgun (WGS) entry which is preliminary data.</text>
</comment>